<name>A0A919DVZ6_9ACTN</name>
<evidence type="ECO:0000313" key="2">
    <source>
        <dbReference type="Proteomes" id="UP000630718"/>
    </source>
</evidence>
<accession>A0A919DVZ6</accession>
<gene>
    <name evidence="1" type="ORF">GCM10018772_04810</name>
</gene>
<reference evidence="1" key="2">
    <citation type="submission" date="2020-09" db="EMBL/GenBank/DDBJ databases">
        <authorList>
            <person name="Sun Q."/>
            <person name="Ohkuma M."/>
        </authorList>
    </citation>
    <scope>NUCLEOTIDE SEQUENCE</scope>
    <source>
        <strain evidence="1">JCM 4477</strain>
    </source>
</reference>
<evidence type="ECO:0000313" key="1">
    <source>
        <dbReference type="EMBL" id="GHE84772.1"/>
    </source>
</evidence>
<keyword evidence="2" id="KW-1185">Reference proteome</keyword>
<dbReference type="RefSeq" id="WP_190202374.1">
    <property type="nucleotide sequence ID" value="NZ_BNBI01000001.1"/>
</dbReference>
<protein>
    <submittedName>
        <fullName evidence="1">Uncharacterized protein</fullName>
    </submittedName>
</protein>
<proteinExistence type="predicted"/>
<sequence>MTDQPTPVRGPLYVAATPLMVTVDVTPLVEANVAELLDLLASPEFYDDFHEYVTTTPTGQHDGHAPERLPAEELTARLVERLATRVALTGPQAVRVAGRMHELGRPLAEAAQARDAVVRRARAAAVAAAPERRTA</sequence>
<dbReference type="Proteomes" id="UP000630718">
    <property type="component" value="Unassembled WGS sequence"/>
</dbReference>
<comment type="caution">
    <text evidence="1">The sequence shown here is derived from an EMBL/GenBank/DDBJ whole genome shotgun (WGS) entry which is preliminary data.</text>
</comment>
<reference evidence="1" key="1">
    <citation type="journal article" date="2014" name="Int. J. Syst. Evol. Microbiol.">
        <title>Complete genome sequence of Corynebacterium casei LMG S-19264T (=DSM 44701T), isolated from a smear-ripened cheese.</title>
        <authorList>
            <consortium name="US DOE Joint Genome Institute (JGI-PGF)"/>
            <person name="Walter F."/>
            <person name="Albersmeier A."/>
            <person name="Kalinowski J."/>
            <person name="Ruckert C."/>
        </authorList>
    </citation>
    <scope>NUCLEOTIDE SEQUENCE</scope>
    <source>
        <strain evidence="1">JCM 4477</strain>
    </source>
</reference>
<dbReference type="EMBL" id="BNBI01000001">
    <property type="protein sequence ID" value="GHE84772.1"/>
    <property type="molecule type" value="Genomic_DNA"/>
</dbReference>
<dbReference type="AlphaFoldDB" id="A0A919DVZ6"/>
<organism evidence="1 2">
    <name type="scientific">Streptomyces fumanus</name>
    <dbReference type="NCBI Taxonomy" id="67302"/>
    <lineage>
        <taxon>Bacteria</taxon>
        <taxon>Bacillati</taxon>
        <taxon>Actinomycetota</taxon>
        <taxon>Actinomycetes</taxon>
        <taxon>Kitasatosporales</taxon>
        <taxon>Streptomycetaceae</taxon>
        <taxon>Streptomyces</taxon>
    </lineage>
</organism>